<dbReference type="Gene3D" id="3.20.20.150">
    <property type="entry name" value="Divalent-metal-dependent TIM barrel enzymes"/>
    <property type="match status" value="1"/>
</dbReference>
<organism evidence="4 5">
    <name type="scientific">Lentzea atacamensis</name>
    <dbReference type="NCBI Taxonomy" id="531938"/>
    <lineage>
        <taxon>Bacteria</taxon>
        <taxon>Bacillati</taxon>
        <taxon>Actinomycetota</taxon>
        <taxon>Actinomycetes</taxon>
        <taxon>Pseudonocardiales</taxon>
        <taxon>Pseudonocardiaceae</taxon>
        <taxon>Lentzea</taxon>
    </lineage>
</organism>
<dbReference type="Pfam" id="PF01261">
    <property type="entry name" value="AP_endonuc_2"/>
    <property type="match status" value="1"/>
</dbReference>
<accession>A0ABX9E0Q7</accession>
<dbReference type="GO" id="GO:0016853">
    <property type="term" value="F:isomerase activity"/>
    <property type="evidence" value="ECO:0007669"/>
    <property type="project" value="UniProtKB-KW"/>
</dbReference>
<evidence type="ECO:0000313" key="4">
    <source>
        <dbReference type="EMBL" id="RAS61892.1"/>
    </source>
</evidence>
<dbReference type="PANTHER" id="PTHR43489:SF6">
    <property type="entry name" value="HYDROXYPYRUVATE ISOMERASE-RELATED"/>
    <property type="match status" value="1"/>
</dbReference>
<evidence type="ECO:0000256" key="2">
    <source>
        <dbReference type="PIRNR" id="PIRNR006241"/>
    </source>
</evidence>
<dbReference type="PIRSF" id="PIRSF006241">
    <property type="entry name" value="HyI"/>
    <property type="match status" value="1"/>
</dbReference>
<sequence length="268" mass="29060">MSSVSVVRNLTSAMWKDKPPMFDANLSMLFTELPLLERPQAARAAGFDAVEIWWPFADAVPETREIEAFESAIEDAGVRLVGLNFFAGDMPAGDRGLASWPGRETEFRTNVEVTVAIAARLGCRTLNALHGNFETTAQTISNYRFAADVAAEAGAQIVVEPLSGAPKYPIKTAQQAFDVIDEIDRGNVKLLADLYHLATNGDDLDTLADHVDRIGHVQIADAPGRGEPGTGELDLFGHLAKLRANGYTGFVGAEYKPVTHSFAWRDNA</sequence>
<feature type="domain" description="Xylose isomerase-like TIM barrel" evidence="3">
    <location>
        <begin position="40"/>
        <end position="256"/>
    </location>
</feature>
<keyword evidence="1 2" id="KW-0413">Isomerase</keyword>
<gene>
    <name evidence="4" type="ORF">C8D87_109339</name>
</gene>
<protein>
    <submittedName>
        <fullName evidence="4">Hydroxypyruvate isomerase</fullName>
    </submittedName>
</protein>
<comment type="similarity">
    <text evidence="2">Belongs to the hyi family.</text>
</comment>
<proteinExistence type="inferred from homology"/>
<name>A0ABX9E0Q7_9PSEU</name>
<dbReference type="InterPro" id="IPR036237">
    <property type="entry name" value="Xyl_isomerase-like_sf"/>
</dbReference>
<dbReference type="InterPro" id="IPR050417">
    <property type="entry name" value="Sugar_Epim/Isomerase"/>
</dbReference>
<dbReference type="InterPro" id="IPR026040">
    <property type="entry name" value="HyI-like"/>
</dbReference>
<keyword evidence="5" id="KW-1185">Reference proteome</keyword>
<comment type="caution">
    <text evidence="4">The sequence shown here is derived from an EMBL/GenBank/DDBJ whole genome shotgun (WGS) entry which is preliminary data.</text>
</comment>
<evidence type="ECO:0000259" key="3">
    <source>
        <dbReference type="Pfam" id="PF01261"/>
    </source>
</evidence>
<dbReference type="SUPFAM" id="SSF51658">
    <property type="entry name" value="Xylose isomerase-like"/>
    <property type="match status" value="1"/>
</dbReference>
<dbReference type="EMBL" id="QLTT01000009">
    <property type="protein sequence ID" value="RAS61892.1"/>
    <property type="molecule type" value="Genomic_DNA"/>
</dbReference>
<dbReference type="InterPro" id="IPR013022">
    <property type="entry name" value="Xyl_isomerase-like_TIM-brl"/>
</dbReference>
<dbReference type="Proteomes" id="UP000248714">
    <property type="component" value="Unassembled WGS sequence"/>
</dbReference>
<reference evidence="4 5" key="1">
    <citation type="submission" date="2018-06" db="EMBL/GenBank/DDBJ databases">
        <title>Genomic Encyclopedia of Type Strains, Phase IV (KMG-IV): sequencing the most valuable type-strain genomes for metagenomic binning, comparative biology and taxonomic classification.</title>
        <authorList>
            <person name="Goeker M."/>
        </authorList>
    </citation>
    <scope>NUCLEOTIDE SEQUENCE [LARGE SCALE GENOMIC DNA]</scope>
    <source>
        <strain evidence="4 5">DSM 45479</strain>
    </source>
</reference>
<dbReference type="PANTHER" id="PTHR43489">
    <property type="entry name" value="ISOMERASE"/>
    <property type="match status" value="1"/>
</dbReference>
<evidence type="ECO:0000313" key="5">
    <source>
        <dbReference type="Proteomes" id="UP000248714"/>
    </source>
</evidence>
<evidence type="ECO:0000256" key="1">
    <source>
        <dbReference type="ARBA" id="ARBA00023235"/>
    </source>
</evidence>